<evidence type="ECO:0008006" key="4">
    <source>
        <dbReference type="Google" id="ProtNLM"/>
    </source>
</evidence>
<keyword evidence="1" id="KW-0812">Transmembrane</keyword>
<keyword evidence="1" id="KW-1133">Transmembrane helix</keyword>
<organism evidence="2 3">
    <name type="scientific">Actinocorallia aurantiaca</name>
    <dbReference type="NCBI Taxonomy" id="46204"/>
    <lineage>
        <taxon>Bacteria</taxon>
        <taxon>Bacillati</taxon>
        <taxon>Actinomycetota</taxon>
        <taxon>Actinomycetes</taxon>
        <taxon>Streptosporangiales</taxon>
        <taxon>Thermomonosporaceae</taxon>
        <taxon>Actinocorallia</taxon>
    </lineage>
</organism>
<feature type="transmembrane region" description="Helical" evidence="1">
    <location>
        <begin position="119"/>
        <end position="141"/>
    </location>
</feature>
<dbReference type="EMBL" id="BAAATZ010000003">
    <property type="protein sequence ID" value="GAA2721254.1"/>
    <property type="molecule type" value="Genomic_DNA"/>
</dbReference>
<comment type="caution">
    <text evidence="2">The sequence shown here is derived from an EMBL/GenBank/DDBJ whole genome shotgun (WGS) entry which is preliminary data.</text>
</comment>
<feature type="transmembrane region" description="Helical" evidence="1">
    <location>
        <begin position="228"/>
        <end position="248"/>
    </location>
</feature>
<protein>
    <recommendedName>
        <fullName evidence="4">DUF998 domain-containing protein</fullName>
    </recommendedName>
</protein>
<dbReference type="Proteomes" id="UP001501842">
    <property type="component" value="Unassembled WGS sequence"/>
</dbReference>
<feature type="transmembrane region" description="Helical" evidence="1">
    <location>
        <begin position="161"/>
        <end position="189"/>
    </location>
</feature>
<accession>A0ABN3TZJ0</accession>
<proteinExistence type="predicted"/>
<gene>
    <name evidence="2" type="ORF">GCM10010439_11100</name>
</gene>
<feature type="transmembrane region" description="Helical" evidence="1">
    <location>
        <begin position="87"/>
        <end position="107"/>
    </location>
</feature>
<evidence type="ECO:0000313" key="3">
    <source>
        <dbReference type="Proteomes" id="UP001501842"/>
    </source>
</evidence>
<name>A0ABN3TZJ0_9ACTN</name>
<keyword evidence="1" id="KW-0472">Membrane</keyword>
<evidence type="ECO:0000256" key="1">
    <source>
        <dbReference type="SAM" id="Phobius"/>
    </source>
</evidence>
<reference evidence="2 3" key="1">
    <citation type="journal article" date="2019" name="Int. J. Syst. Evol. Microbiol.">
        <title>The Global Catalogue of Microorganisms (GCM) 10K type strain sequencing project: providing services to taxonomists for standard genome sequencing and annotation.</title>
        <authorList>
            <consortium name="The Broad Institute Genomics Platform"/>
            <consortium name="The Broad Institute Genome Sequencing Center for Infectious Disease"/>
            <person name="Wu L."/>
            <person name="Ma J."/>
        </authorList>
    </citation>
    <scope>NUCLEOTIDE SEQUENCE [LARGE SCALE GENOMIC DNA]</scope>
    <source>
        <strain evidence="2 3">JCM 8201</strain>
    </source>
</reference>
<keyword evidence="3" id="KW-1185">Reference proteome</keyword>
<sequence length="251" mass="26094">MEVGVPVTRDASRRIVLPMTHAHAHTSPGHPVPPQPVQGKARWPLAGVAAGVLGIAATLIGDVHPILEKGQSYTSAHLGEISQPMAHLSIVTGFAAVAFLLILAAAWRRRVEPRVPGSTAAHLVPNALTAAAGALTLGYAWKGSLALYLPGGFEAGGFDEAGLYMMFVLNDFGSFIGWLGVVIAAGAVAWMALRERTVSRWIGVISLLPVLVVTVFVCATGLPGFQGVIGPVWLTAASLGLAFGRSTIVRG</sequence>
<evidence type="ECO:0000313" key="2">
    <source>
        <dbReference type="EMBL" id="GAA2721254.1"/>
    </source>
</evidence>
<feature type="transmembrane region" description="Helical" evidence="1">
    <location>
        <begin position="45"/>
        <end position="67"/>
    </location>
</feature>
<feature type="transmembrane region" description="Helical" evidence="1">
    <location>
        <begin position="201"/>
        <end position="222"/>
    </location>
</feature>